<reference evidence="1 2" key="1">
    <citation type="submission" date="2023-08" db="EMBL/GenBank/DDBJ databases">
        <title>The draft genome sequence of Paracraurococcus sp. LOR1-02.</title>
        <authorList>
            <person name="Kingkaew E."/>
            <person name="Tanasupawat S."/>
        </authorList>
    </citation>
    <scope>NUCLEOTIDE SEQUENCE [LARGE SCALE GENOMIC DNA]</scope>
    <source>
        <strain evidence="1 2">LOR1-02</strain>
    </source>
</reference>
<protein>
    <submittedName>
        <fullName evidence="1">DUF2461 domain-containing protein</fullName>
    </submittedName>
</protein>
<dbReference type="EMBL" id="JAUTWS010000020">
    <property type="protein sequence ID" value="MDO9710746.1"/>
    <property type="molecule type" value="Genomic_DNA"/>
</dbReference>
<sequence length="237" mass="26237">MRGAAAEMVPPPPPFAGFAPAAFAFLRDLAREQTREWFQANRDIHEAEVREPMASLVAAVAEALARRRIPLRGDPQRAIFRIHRDVRFSRDKQPYKTHCGATLTRDGGRLSPGLLYIHIDPLGCFTAAGFWRPEPRALDAIRHAIADRPAAFRRMLAALAAKGLALSPDEEALKRPPRGYEAVEEPVLREALRCRSLTVRRALPEAAVVRADLPEVIAEFAVDALPLLKFGWGAIDA</sequence>
<evidence type="ECO:0000313" key="2">
    <source>
        <dbReference type="Proteomes" id="UP001243009"/>
    </source>
</evidence>
<dbReference type="Pfam" id="PF09365">
    <property type="entry name" value="DUF2461"/>
    <property type="match status" value="1"/>
</dbReference>
<name>A0ABT9E3K8_9PROT</name>
<accession>A0ABT9E3K8</accession>
<evidence type="ECO:0000313" key="1">
    <source>
        <dbReference type="EMBL" id="MDO9710746.1"/>
    </source>
</evidence>
<dbReference type="RefSeq" id="WP_305105606.1">
    <property type="nucleotide sequence ID" value="NZ_JAUTWS010000020.1"/>
</dbReference>
<dbReference type="InterPro" id="IPR012808">
    <property type="entry name" value="CHP02453"/>
</dbReference>
<dbReference type="InterPro" id="IPR015996">
    <property type="entry name" value="UCP028451"/>
</dbReference>
<keyword evidence="2" id="KW-1185">Reference proteome</keyword>
<comment type="caution">
    <text evidence="1">The sequence shown here is derived from an EMBL/GenBank/DDBJ whole genome shotgun (WGS) entry which is preliminary data.</text>
</comment>
<dbReference type="NCBIfam" id="TIGR02453">
    <property type="entry name" value="TIGR02453 family protein"/>
    <property type="match status" value="1"/>
</dbReference>
<gene>
    <name evidence="1" type="ORF">Q7A36_20515</name>
</gene>
<organism evidence="1 2">
    <name type="scientific">Paracraurococcus lichenis</name>
    <dbReference type="NCBI Taxonomy" id="3064888"/>
    <lineage>
        <taxon>Bacteria</taxon>
        <taxon>Pseudomonadati</taxon>
        <taxon>Pseudomonadota</taxon>
        <taxon>Alphaproteobacteria</taxon>
        <taxon>Acetobacterales</taxon>
        <taxon>Roseomonadaceae</taxon>
        <taxon>Paracraurococcus</taxon>
    </lineage>
</organism>
<proteinExistence type="predicted"/>
<dbReference type="PANTHER" id="PTHR36452:SF1">
    <property type="entry name" value="DUF2461 DOMAIN-CONTAINING PROTEIN"/>
    <property type="match status" value="1"/>
</dbReference>
<dbReference type="PIRSF" id="PIRSF028451">
    <property type="entry name" value="UCP028451"/>
    <property type="match status" value="1"/>
</dbReference>
<dbReference type="Proteomes" id="UP001243009">
    <property type="component" value="Unassembled WGS sequence"/>
</dbReference>
<dbReference type="PANTHER" id="PTHR36452">
    <property type="entry name" value="CHROMOSOME 12, WHOLE GENOME SHOTGUN SEQUENCE"/>
    <property type="match status" value="1"/>
</dbReference>